<feature type="signal peptide" evidence="1">
    <location>
        <begin position="1"/>
        <end position="22"/>
    </location>
</feature>
<dbReference type="EnsemblMetazoa" id="SCAU013717-RA">
    <property type="protein sequence ID" value="SCAU013717-PA"/>
    <property type="gene ID" value="SCAU013717"/>
</dbReference>
<name>A0A1I8Q462_STOCA</name>
<sequence length="195" mass="22374">MHSSHIILGGLLLVTLLGRLDAGEYGFYLDDEEIFSKCHGTAANDIHSFLDMSNVEIDIDGASMNVSGYVTIIWDVEPTDRIAFRFELMRFKRGAWQPTIFNSLGEDFCTVMYLETEFWYRPLTSKIRQDERQCVNVKGTVIHLEMLDIFFKLTTEGNDVEGRHKTVLQFEAIDQNGVKRPNRICAEIVGELIRM</sequence>
<dbReference type="AlphaFoldDB" id="A0A1I8Q462"/>
<accession>A0A1I8Q462</accession>
<organism evidence="2 3">
    <name type="scientific">Stomoxys calcitrans</name>
    <name type="common">Stable fly</name>
    <name type="synonym">Conops calcitrans</name>
    <dbReference type="NCBI Taxonomy" id="35570"/>
    <lineage>
        <taxon>Eukaryota</taxon>
        <taxon>Metazoa</taxon>
        <taxon>Ecdysozoa</taxon>
        <taxon>Arthropoda</taxon>
        <taxon>Hexapoda</taxon>
        <taxon>Insecta</taxon>
        <taxon>Pterygota</taxon>
        <taxon>Neoptera</taxon>
        <taxon>Endopterygota</taxon>
        <taxon>Diptera</taxon>
        <taxon>Brachycera</taxon>
        <taxon>Muscomorpha</taxon>
        <taxon>Muscoidea</taxon>
        <taxon>Muscidae</taxon>
        <taxon>Stomoxys</taxon>
    </lineage>
</organism>
<dbReference type="InterPro" id="IPR006601">
    <property type="entry name" value="Uncharacterised_DM11_DROME"/>
</dbReference>
<dbReference type="SMART" id="SM00675">
    <property type="entry name" value="DM11"/>
    <property type="match status" value="1"/>
</dbReference>
<dbReference type="KEGG" id="scac:106080788"/>
<evidence type="ECO:0000256" key="1">
    <source>
        <dbReference type="SAM" id="SignalP"/>
    </source>
</evidence>
<dbReference type="OrthoDB" id="7975395at2759"/>
<evidence type="ECO:0008006" key="4">
    <source>
        <dbReference type="Google" id="ProtNLM"/>
    </source>
</evidence>
<dbReference type="Proteomes" id="UP000095300">
    <property type="component" value="Unassembled WGS sequence"/>
</dbReference>
<keyword evidence="3" id="KW-1185">Reference proteome</keyword>
<keyword evidence="1" id="KW-0732">Signal</keyword>
<dbReference type="VEuPathDB" id="VectorBase:SCAU013717"/>
<gene>
    <name evidence="2" type="primary">106080788</name>
</gene>
<proteinExistence type="predicted"/>
<protein>
    <recommendedName>
        <fullName evidence="4">Reelin domain-containing protein</fullName>
    </recommendedName>
</protein>
<evidence type="ECO:0000313" key="2">
    <source>
        <dbReference type="EnsemblMetazoa" id="SCAU013717-PA"/>
    </source>
</evidence>
<evidence type="ECO:0000313" key="3">
    <source>
        <dbReference type="Proteomes" id="UP000095300"/>
    </source>
</evidence>
<reference evidence="2" key="1">
    <citation type="submission" date="2020-05" db="UniProtKB">
        <authorList>
            <consortium name="EnsemblMetazoa"/>
        </authorList>
    </citation>
    <scope>IDENTIFICATION</scope>
    <source>
        <strain evidence="2">USDA</strain>
    </source>
</reference>
<feature type="chain" id="PRO_5009327665" description="Reelin domain-containing protein" evidence="1">
    <location>
        <begin position="23"/>
        <end position="195"/>
    </location>
</feature>